<dbReference type="EMBL" id="FAVB01000011">
    <property type="protein sequence ID" value="CUU90713.1"/>
    <property type="molecule type" value="Genomic_DNA"/>
</dbReference>
<dbReference type="Proteomes" id="UP000052237">
    <property type="component" value="Unassembled WGS sequence"/>
</dbReference>
<gene>
    <name evidence="1" type="ORF">ERS686654_02161</name>
</gene>
<name>A0A0S4SY32_CAMHY</name>
<protein>
    <submittedName>
        <fullName evidence="1">Uncharacterized protein</fullName>
    </submittedName>
</protein>
<sequence>MLLNNFKILDNDEIDVLYELYYNIFITTAIADKNKHYSSKIIAGDLLSDPVKFVTCLDIFSKIQTDESDIGIHYLGLSSEDEFFFKITNQFLYEKQIEKKHNLFSNGALTILKSLESKEEKLLFIYVSTRCKRKINISYPIFTNGFGFDTKLFSVDAMVIITKKLLPFLYKYFIVKSFSFVYRNDRLYYFNVEIDDIK</sequence>
<organism evidence="1 2">
    <name type="scientific">Campylobacter hyointestinalis subsp. hyointestinalis</name>
    <dbReference type="NCBI Taxonomy" id="91352"/>
    <lineage>
        <taxon>Bacteria</taxon>
        <taxon>Pseudomonadati</taxon>
        <taxon>Campylobacterota</taxon>
        <taxon>Epsilonproteobacteria</taxon>
        <taxon>Campylobacterales</taxon>
        <taxon>Campylobacteraceae</taxon>
        <taxon>Campylobacter</taxon>
    </lineage>
</organism>
<dbReference type="AlphaFoldDB" id="A0A0S4SY32"/>
<comment type="caution">
    <text evidence="1">The sequence shown here is derived from an EMBL/GenBank/DDBJ whole genome shotgun (WGS) entry which is preliminary data.</text>
</comment>
<reference evidence="1 2" key="1">
    <citation type="submission" date="2015-11" db="EMBL/GenBank/DDBJ databases">
        <authorList>
            <consortium name="Pathogen Informatics"/>
        </authorList>
    </citation>
    <scope>NUCLEOTIDE SEQUENCE [LARGE SCALE GENOMIC DNA]</scope>
    <source>
        <strain evidence="1 2">006A-0059</strain>
    </source>
</reference>
<accession>A0A0S4SY32</accession>
<evidence type="ECO:0000313" key="1">
    <source>
        <dbReference type="EMBL" id="CUU90713.1"/>
    </source>
</evidence>
<proteinExistence type="predicted"/>
<evidence type="ECO:0000313" key="2">
    <source>
        <dbReference type="Proteomes" id="UP000052237"/>
    </source>
</evidence>
<dbReference type="RefSeq" id="WP_059435563.1">
    <property type="nucleotide sequence ID" value="NZ_FAVB01000011.1"/>
</dbReference>
<keyword evidence="2" id="KW-1185">Reference proteome</keyword>